<dbReference type="VEuPathDB" id="FungiDB:LCOR_10223.1"/>
<organism evidence="1 2">
    <name type="scientific">Lichtheimia corymbifera JMRC:FSU:9682</name>
    <dbReference type="NCBI Taxonomy" id="1263082"/>
    <lineage>
        <taxon>Eukaryota</taxon>
        <taxon>Fungi</taxon>
        <taxon>Fungi incertae sedis</taxon>
        <taxon>Mucoromycota</taxon>
        <taxon>Mucoromycotina</taxon>
        <taxon>Mucoromycetes</taxon>
        <taxon>Mucorales</taxon>
        <taxon>Lichtheimiaceae</taxon>
        <taxon>Lichtheimia</taxon>
    </lineage>
</organism>
<gene>
    <name evidence="1" type="ORF">LCOR_10223.1</name>
</gene>
<keyword evidence="2" id="KW-1185">Reference proteome</keyword>
<proteinExistence type="predicted"/>
<evidence type="ECO:0000313" key="2">
    <source>
        <dbReference type="Proteomes" id="UP000027586"/>
    </source>
</evidence>
<sequence>MLSYAAARAVLYRHKVPLYDAFVHQSWDDIGFYGDDAIKRHGALGWRKDKQGHMRSSTYSDHKGTTAGLGDKSFDEGNPFQVGVWCLTTSLISDILDDGRQAATIMCTAFNIHEAATTRIRCRMVQEHSDSH</sequence>
<dbReference type="AlphaFoldDB" id="A0A068SAR9"/>
<evidence type="ECO:0000313" key="1">
    <source>
        <dbReference type="EMBL" id="CDH59409.1"/>
    </source>
</evidence>
<name>A0A068SAR9_9FUNG</name>
<accession>A0A068SAR9</accession>
<dbReference type="EMBL" id="CBTN010000069">
    <property type="protein sequence ID" value="CDH59409.1"/>
    <property type="molecule type" value="Genomic_DNA"/>
</dbReference>
<reference evidence="1" key="1">
    <citation type="submission" date="2013-08" db="EMBL/GenBank/DDBJ databases">
        <title>Gene expansion shapes genome architecture in the human pathogen Lichtheimia corymbifera: an evolutionary genomics analysis in the ancient terrestrial Mucorales (Mucoromycotina).</title>
        <authorList>
            <person name="Schwartze V.U."/>
            <person name="Winter S."/>
            <person name="Shelest E."/>
            <person name="Marcet-Houben M."/>
            <person name="Horn F."/>
            <person name="Wehner S."/>
            <person name="Hoffmann K."/>
            <person name="Riege K."/>
            <person name="Sammeth M."/>
            <person name="Nowrousian M."/>
            <person name="Valiante V."/>
            <person name="Linde J."/>
            <person name="Jacobsen I.D."/>
            <person name="Marz M."/>
            <person name="Brakhage A.A."/>
            <person name="Gabaldon T."/>
            <person name="Bocker S."/>
            <person name="Voigt K."/>
        </authorList>
    </citation>
    <scope>NUCLEOTIDE SEQUENCE [LARGE SCALE GENOMIC DNA]</scope>
    <source>
        <strain evidence="1">FSU 9682</strain>
    </source>
</reference>
<comment type="caution">
    <text evidence="1">The sequence shown here is derived from an EMBL/GenBank/DDBJ whole genome shotgun (WGS) entry which is preliminary data.</text>
</comment>
<protein>
    <submittedName>
        <fullName evidence="1">Uncharacterized protein</fullName>
    </submittedName>
</protein>
<dbReference type="Proteomes" id="UP000027586">
    <property type="component" value="Unassembled WGS sequence"/>
</dbReference>